<dbReference type="EMBL" id="JBHFNS010000042">
    <property type="protein sequence ID" value="MFB2935540.1"/>
    <property type="molecule type" value="Genomic_DNA"/>
</dbReference>
<reference evidence="1 2" key="1">
    <citation type="submission" date="2024-09" db="EMBL/GenBank/DDBJ databases">
        <title>Floridaenema gen nov. (Aerosakkonemataceae, Aerosakkonematales ord. nov., Cyanobacteria) from benthic tropical and subtropical fresh waters, with the description of four new species.</title>
        <authorList>
            <person name="Moretto J.A."/>
            <person name="Berthold D.E."/>
            <person name="Lefler F.W."/>
            <person name="Huang I.-S."/>
            <person name="Laughinghouse H. IV."/>
        </authorList>
    </citation>
    <scope>NUCLEOTIDE SEQUENCE [LARGE SCALE GENOMIC DNA]</scope>
    <source>
        <strain evidence="1 2">BLCC-F154</strain>
    </source>
</reference>
<dbReference type="RefSeq" id="WP_413257052.1">
    <property type="nucleotide sequence ID" value="NZ_JBHFNS010000042.1"/>
</dbReference>
<proteinExistence type="predicted"/>
<gene>
    <name evidence="1" type="ORF">ACE1B6_09685</name>
</gene>
<comment type="caution">
    <text evidence="1">The sequence shown here is derived from an EMBL/GenBank/DDBJ whole genome shotgun (WGS) entry which is preliminary data.</text>
</comment>
<protein>
    <submittedName>
        <fullName evidence="1">Uncharacterized protein</fullName>
    </submittedName>
</protein>
<evidence type="ECO:0000313" key="2">
    <source>
        <dbReference type="Proteomes" id="UP001576776"/>
    </source>
</evidence>
<organism evidence="1 2">
    <name type="scientific">Floridaenema fluviatile BLCC-F154</name>
    <dbReference type="NCBI Taxonomy" id="3153640"/>
    <lineage>
        <taxon>Bacteria</taxon>
        <taxon>Bacillati</taxon>
        <taxon>Cyanobacteriota</taxon>
        <taxon>Cyanophyceae</taxon>
        <taxon>Oscillatoriophycideae</taxon>
        <taxon>Aerosakkonematales</taxon>
        <taxon>Aerosakkonemataceae</taxon>
        <taxon>Floridanema</taxon>
        <taxon>Floridanema fluviatile</taxon>
    </lineage>
</organism>
<sequence length="78" mass="8571">MLNCATQGRAIAKLRQAIALDLASSRLNNQSLGESFLSNNNLILDEQPNERPKIQKAKALHDSGLSESRFSESLSVFI</sequence>
<accession>A0ABV4Y9P3</accession>
<keyword evidence="2" id="KW-1185">Reference proteome</keyword>
<evidence type="ECO:0000313" key="1">
    <source>
        <dbReference type="EMBL" id="MFB2935540.1"/>
    </source>
</evidence>
<name>A0ABV4Y9P3_9CYAN</name>
<dbReference type="Proteomes" id="UP001576776">
    <property type="component" value="Unassembled WGS sequence"/>
</dbReference>